<evidence type="ECO:0000313" key="1">
    <source>
        <dbReference type="EMBL" id="EZF72136.1"/>
    </source>
</evidence>
<organism evidence="1 2">
    <name type="scientific">Trichophyton soudanense CBS 452.61</name>
    <dbReference type="NCBI Taxonomy" id="1215331"/>
    <lineage>
        <taxon>Eukaryota</taxon>
        <taxon>Fungi</taxon>
        <taxon>Dikarya</taxon>
        <taxon>Ascomycota</taxon>
        <taxon>Pezizomycotina</taxon>
        <taxon>Eurotiomycetes</taxon>
        <taxon>Eurotiomycetidae</taxon>
        <taxon>Onygenales</taxon>
        <taxon>Arthrodermataceae</taxon>
        <taxon>Trichophyton</taxon>
    </lineage>
</organism>
<name>A0A022XPD2_TRISD</name>
<gene>
    <name evidence="1" type="ORF">H105_05711</name>
</gene>
<dbReference type="HOGENOM" id="CLU_056399_2_0_1"/>
<dbReference type="OrthoDB" id="4173637at2759"/>
<dbReference type="InterPro" id="IPR011333">
    <property type="entry name" value="SKP1/BTB/POZ_sf"/>
</dbReference>
<dbReference type="EMBL" id="KK208881">
    <property type="protein sequence ID" value="EZF72136.1"/>
    <property type="molecule type" value="Genomic_DNA"/>
</dbReference>
<keyword evidence="2" id="KW-1185">Reference proteome</keyword>
<proteinExistence type="predicted"/>
<reference evidence="1 2" key="1">
    <citation type="submission" date="2014-02" db="EMBL/GenBank/DDBJ databases">
        <title>The Genome Sequence of Trichophyton rubrum (morphotype soudanense) CBS 452.61.</title>
        <authorList>
            <consortium name="The Broad Institute Genomics Platform"/>
            <person name="Cuomo C.A."/>
            <person name="White T.C."/>
            <person name="Graser Y."/>
            <person name="Martinez-Rossi N."/>
            <person name="Heitman J."/>
            <person name="Young S.K."/>
            <person name="Zeng Q."/>
            <person name="Gargeya S."/>
            <person name="Abouelleil A."/>
            <person name="Alvarado L."/>
            <person name="Chapman S.B."/>
            <person name="Gainer-Dewar J."/>
            <person name="Goldberg J."/>
            <person name="Griggs A."/>
            <person name="Gujja S."/>
            <person name="Hansen M."/>
            <person name="Howarth C."/>
            <person name="Imamovic A."/>
            <person name="Larimer J."/>
            <person name="Martinez D."/>
            <person name="Murphy C."/>
            <person name="Pearson M.D."/>
            <person name="Persinoti G."/>
            <person name="Poon T."/>
            <person name="Priest M."/>
            <person name="Roberts A.D."/>
            <person name="Saif S."/>
            <person name="Shea T.D."/>
            <person name="Sykes S.N."/>
            <person name="Wortman J."/>
            <person name="Nusbaum C."/>
            <person name="Birren B."/>
        </authorList>
    </citation>
    <scope>NUCLEOTIDE SEQUENCE [LARGE SCALE GENOMIC DNA]</scope>
    <source>
        <strain evidence="1 2">CBS 452.61</strain>
    </source>
</reference>
<accession>A0A022XPD2</accession>
<dbReference type="Gene3D" id="3.30.710.10">
    <property type="entry name" value="Potassium Channel Kv1.1, Chain A"/>
    <property type="match status" value="1"/>
</dbReference>
<dbReference type="Proteomes" id="UP000023623">
    <property type="component" value="Unassembled WGS sequence"/>
</dbReference>
<sequence length="290" mass="33015">MDKPFGRLIRSEFFTFLIGPEKVPFVMNSEAITKQSSTLHGLVNGNMLEAHSRTVVWPDVDEDTFARFCEFYYLDNYSPPSCGWDGNTVEEALPVGDDSQSEKLAHALESPLVSPQSLEPSSDLEDHRYMVPERCARFSEQFKPFSNVTADQDFTPVFLGHARLYVIADKYCIEELKELVLSKLYTTLKGFTPFPKRIGDLVMLIQFVYTEDNTRGCSTPIDPLRKLVTRYMTTVLKDVAMDSAFLGLLLEGGEFVSDFCTTVWAKREKLLGGNRYWDNKDILTSIEYSK</sequence>
<dbReference type="PANTHER" id="PTHR47843">
    <property type="entry name" value="BTB DOMAIN-CONTAINING PROTEIN-RELATED"/>
    <property type="match status" value="1"/>
</dbReference>
<evidence type="ECO:0000313" key="2">
    <source>
        <dbReference type="Proteomes" id="UP000023623"/>
    </source>
</evidence>
<dbReference type="AlphaFoldDB" id="A0A022XPD2"/>
<dbReference type="SUPFAM" id="SSF54695">
    <property type="entry name" value="POZ domain"/>
    <property type="match status" value="1"/>
</dbReference>
<evidence type="ECO:0008006" key="3">
    <source>
        <dbReference type="Google" id="ProtNLM"/>
    </source>
</evidence>
<protein>
    <recommendedName>
        <fullName evidence="3">BTB domain-containing protein</fullName>
    </recommendedName>
</protein>